<organism evidence="2 3">
    <name type="scientific">Rhodovulum marinum</name>
    <dbReference type="NCBI Taxonomy" id="320662"/>
    <lineage>
        <taxon>Bacteria</taxon>
        <taxon>Pseudomonadati</taxon>
        <taxon>Pseudomonadota</taxon>
        <taxon>Alphaproteobacteria</taxon>
        <taxon>Rhodobacterales</taxon>
        <taxon>Paracoccaceae</taxon>
        <taxon>Rhodovulum</taxon>
    </lineage>
</organism>
<name>A0A4R2Q5L7_9RHOB</name>
<gene>
    <name evidence="2" type="ORF">EV662_102301</name>
</gene>
<feature type="chain" id="PRO_5020793778" evidence="1">
    <location>
        <begin position="23"/>
        <end position="127"/>
    </location>
</feature>
<dbReference type="OrthoDB" id="7875389at2"/>
<sequence length="127" mass="13088">MIRAALALVPGLAPGLTAPAAAQPDPAFPAPDCAALWTATARFRARHAIDPAPPEPAAAMAAAFRAAAVQMGADPGTLDARIAALVPVYLVLLQRSILDGDRAAQDQYEWLSGLCRDLAQARGLAGH</sequence>
<proteinExistence type="predicted"/>
<comment type="caution">
    <text evidence="2">The sequence shown here is derived from an EMBL/GenBank/DDBJ whole genome shotgun (WGS) entry which is preliminary data.</text>
</comment>
<dbReference type="EMBL" id="SLXP01000002">
    <property type="protein sequence ID" value="TCP43108.1"/>
    <property type="molecule type" value="Genomic_DNA"/>
</dbReference>
<protein>
    <submittedName>
        <fullName evidence="2">Uncharacterized protein</fullName>
    </submittedName>
</protein>
<dbReference type="AlphaFoldDB" id="A0A4R2Q5L7"/>
<keyword evidence="3" id="KW-1185">Reference proteome</keyword>
<dbReference type="RefSeq" id="WP_132460960.1">
    <property type="nucleotide sequence ID" value="NZ_SLXP01000002.1"/>
</dbReference>
<evidence type="ECO:0000256" key="1">
    <source>
        <dbReference type="SAM" id="SignalP"/>
    </source>
</evidence>
<keyword evidence="1" id="KW-0732">Signal</keyword>
<feature type="signal peptide" evidence="1">
    <location>
        <begin position="1"/>
        <end position="22"/>
    </location>
</feature>
<evidence type="ECO:0000313" key="2">
    <source>
        <dbReference type="EMBL" id="TCP43108.1"/>
    </source>
</evidence>
<reference evidence="2 3" key="1">
    <citation type="submission" date="2019-03" db="EMBL/GenBank/DDBJ databases">
        <title>Genomic Encyclopedia of Type Strains, Phase IV (KMG-IV): sequencing the most valuable type-strain genomes for metagenomic binning, comparative biology and taxonomic classification.</title>
        <authorList>
            <person name="Goeker M."/>
        </authorList>
    </citation>
    <scope>NUCLEOTIDE SEQUENCE [LARGE SCALE GENOMIC DNA]</scope>
    <source>
        <strain evidence="2 3">DSM 18063</strain>
    </source>
</reference>
<accession>A0A4R2Q5L7</accession>
<evidence type="ECO:0000313" key="3">
    <source>
        <dbReference type="Proteomes" id="UP000294835"/>
    </source>
</evidence>
<dbReference type="Proteomes" id="UP000294835">
    <property type="component" value="Unassembled WGS sequence"/>
</dbReference>